<comment type="subcellular location">
    <subcellularLocation>
        <location evidence="1">Nucleus</location>
        <location evidence="1">Nucleolus</location>
    </subcellularLocation>
</comment>
<name>A0A5B0NJF9_PUCGR</name>
<dbReference type="PANTHER" id="PTHR23183:SF0">
    <property type="entry name" value="NUCLEOLAR PROTEIN 14"/>
    <property type="match status" value="1"/>
</dbReference>
<feature type="region of interest" description="Disordered" evidence="7">
    <location>
        <begin position="162"/>
        <end position="334"/>
    </location>
</feature>
<dbReference type="GO" id="GO:0032040">
    <property type="term" value="C:small-subunit processome"/>
    <property type="evidence" value="ECO:0007669"/>
    <property type="project" value="InterPro"/>
</dbReference>
<dbReference type="InterPro" id="IPR007276">
    <property type="entry name" value="Nop14"/>
</dbReference>
<dbReference type="Proteomes" id="UP000325313">
    <property type="component" value="Unassembled WGS sequence"/>
</dbReference>
<evidence type="ECO:0000313" key="8">
    <source>
        <dbReference type="EMBL" id="KAA1088692.1"/>
    </source>
</evidence>
<feature type="compositionally biased region" description="Acidic residues" evidence="7">
    <location>
        <begin position="258"/>
        <end position="271"/>
    </location>
</feature>
<keyword evidence="5" id="KW-0539">Nucleus</keyword>
<feature type="compositionally biased region" description="Basic and acidic residues" evidence="7">
    <location>
        <begin position="231"/>
        <end position="248"/>
    </location>
</feature>
<evidence type="ECO:0008006" key="10">
    <source>
        <dbReference type="Google" id="ProtNLM"/>
    </source>
</evidence>
<proteinExistence type="inferred from homology"/>
<sequence length="1069" mass="120310">MFCLTLPSVIWKELNTSSIEWLPDTSDEAIGRSISGLRGLPGSPPPSRVDAYAILHISKNLPTFKKFEELAYSPIPNTLSLQTMAPNNTGQKGSQLNQLKQSLKKYGLSRVNSKGSFNSNNKNKSSISSKLKDPEFRQKKLAEIHTSQNVFDTKTSKVKFPTSNQLQRQGSNVSKLNQKNKAIKTVGKPSQSATQAHRRREEKLLPEYLNRHKSSQFLDKRFGEGDSTLTPEEKALERFTKERQDRSSRTKKRNVFNLDDEGEGLYDEDDNAPLTHGGLDLNLDDDDDDPAADDRDQPESIFTKRQDTDRANRSDLDSDEEEHPTKKKTKAEVMSEIITKSKTHKYQRQIMKEKDDQLRDNLNDDLNEIRSLLLSSQPPASSSSHKKKHLNLPSQATEKDEDTEASQAIQPDSQAQVSMEAKNTAKDSTGSGVDRALLETLIGSSSRSSSPAESRDDEEDAYDRFVRELAFDARAMPSDRLKTGEEAALEEAERLRQLEMQRLKRMRGEDDDDDEDEEAPSKNKKNRKRKPEADDLEDDFFPLEDNQDTQWNLGDGLRPDGAFGAGADTEDESEEETDDSASFESGSDDDEEAEEDPERALEKIQSLISTESGSKNLKASGSSKAELAYTYPCPSSHAEFLSSLSSASVQSSDLPTVVERIRVLHHPSLGEGNKEKLAIFTDVLIDHLIYISSQPLPPGTSFSDATNGLLPHIISLCKSYTQTAASHFVSKLVLMQKNLTHALTHPNISGWPGASELILFRVIGLLWSTSDFSHPVAAPALLLMNQYLHQLRVKEFAELMSGLFLCTLILQYETHSKRFVPEVINFLVLAVLRMTQTNQTISQIKCLIPILEGSQLTFFPIHQKKMGNMEPRTLDFTGLFGKTASEEAREPSDQDLVDAFDVIISLLNNFSDLYGSLNLYPEVFSSVLVVLESIDLRNITEETKTRITELIGSIRTKIETLNRIRSLNPIKLQSHKPIPIKSQTPQFDSQFNPNQRKFNPDSNQVEVDKLKNLIKKEKKGAIRELRKDNRFLAAAQAKEKDLADAQYKTKVCFFFFLTPHNYYHHHLET</sequence>
<keyword evidence="3" id="KW-0690">Ribosome biogenesis</keyword>
<reference evidence="8 9" key="1">
    <citation type="submission" date="2019-05" db="EMBL/GenBank/DDBJ databases">
        <title>Emergence of the Ug99 lineage of the wheat stem rust pathogen through somatic hybridization.</title>
        <authorList>
            <person name="Li F."/>
            <person name="Upadhyaya N.M."/>
            <person name="Sperschneider J."/>
            <person name="Matny O."/>
            <person name="Nguyen-Phuc H."/>
            <person name="Mago R."/>
            <person name="Raley C."/>
            <person name="Miller M.E."/>
            <person name="Silverstein K.A.T."/>
            <person name="Henningsen E."/>
            <person name="Hirsch C.D."/>
            <person name="Visser B."/>
            <person name="Pretorius Z.A."/>
            <person name="Steffenson B.J."/>
            <person name="Schwessinger B."/>
            <person name="Dodds P.N."/>
            <person name="Figueroa M."/>
        </authorList>
    </citation>
    <scope>NUCLEOTIDE SEQUENCE [LARGE SCALE GENOMIC DNA]</scope>
    <source>
        <strain evidence="8 9">Ug99</strain>
    </source>
</reference>
<evidence type="ECO:0000256" key="4">
    <source>
        <dbReference type="ARBA" id="ARBA00022552"/>
    </source>
</evidence>
<comment type="caution">
    <text evidence="8">The sequence shown here is derived from an EMBL/GenBank/DDBJ whole genome shotgun (WGS) entry which is preliminary data.</text>
</comment>
<feature type="region of interest" description="Disordered" evidence="7">
    <location>
        <begin position="376"/>
        <end position="461"/>
    </location>
</feature>
<evidence type="ECO:0000256" key="3">
    <source>
        <dbReference type="ARBA" id="ARBA00022517"/>
    </source>
</evidence>
<evidence type="ECO:0000256" key="7">
    <source>
        <dbReference type="SAM" id="MobiDB-lite"/>
    </source>
</evidence>
<keyword evidence="4" id="KW-0698">rRNA processing</keyword>
<dbReference type="EMBL" id="VDEP01000405">
    <property type="protein sequence ID" value="KAA1088692.1"/>
    <property type="molecule type" value="Genomic_DNA"/>
</dbReference>
<feature type="compositionally biased region" description="Low complexity" evidence="7">
    <location>
        <begin position="112"/>
        <end position="129"/>
    </location>
</feature>
<gene>
    <name evidence="8" type="ORF">PGTUg99_020517</name>
</gene>
<evidence type="ECO:0000256" key="5">
    <source>
        <dbReference type="ARBA" id="ARBA00023242"/>
    </source>
</evidence>
<feature type="compositionally biased region" description="Acidic residues" evidence="7">
    <location>
        <begin position="568"/>
        <end position="597"/>
    </location>
</feature>
<dbReference type="PANTHER" id="PTHR23183">
    <property type="entry name" value="NOP14"/>
    <property type="match status" value="1"/>
</dbReference>
<feature type="compositionally biased region" description="Acidic residues" evidence="7">
    <location>
        <begin position="534"/>
        <end position="547"/>
    </location>
</feature>
<comment type="function">
    <text evidence="6">Involved in nucleolar processing of pre-18S ribosomal RNA. Has a role in the nuclear export of 40S pre-ribosomal subunit to the cytoplasm.</text>
</comment>
<dbReference type="AlphaFoldDB" id="A0A5B0NJF9"/>
<dbReference type="Pfam" id="PF04147">
    <property type="entry name" value="Nop14"/>
    <property type="match status" value="1"/>
</dbReference>
<accession>A0A5B0NJF9</accession>
<organism evidence="8 9">
    <name type="scientific">Puccinia graminis f. sp. tritici</name>
    <dbReference type="NCBI Taxonomy" id="56615"/>
    <lineage>
        <taxon>Eukaryota</taxon>
        <taxon>Fungi</taxon>
        <taxon>Dikarya</taxon>
        <taxon>Basidiomycota</taxon>
        <taxon>Pucciniomycotina</taxon>
        <taxon>Pucciniomycetes</taxon>
        <taxon>Pucciniales</taxon>
        <taxon>Pucciniaceae</taxon>
        <taxon>Puccinia</taxon>
    </lineage>
</organism>
<evidence type="ECO:0000256" key="6">
    <source>
        <dbReference type="ARBA" id="ARBA00024695"/>
    </source>
</evidence>
<comment type="similarity">
    <text evidence="2">Belongs to the NOP14 family.</text>
</comment>
<feature type="compositionally biased region" description="Basic and acidic residues" evidence="7">
    <location>
        <begin position="292"/>
        <end position="316"/>
    </location>
</feature>
<feature type="compositionally biased region" description="Polar residues" evidence="7">
    <location>
        <begin position="162"/>
        <end position="180"/>
    </location>
</feature>
<feature type="region of interest" description="Disordered" evidence="7">
    <location>
        <begin position="473"/>
        <end position="600"/>
    </location>
</feature>
<evidence type="ECO:0000256" key="1">
    <source>
        <dbReference type="ARBA" id="ARBA00004604"/>
    </source>
</evidence>
<evidence type="ECO:0000313" key="9">
    <source>
        <dbReference type="Proteomes" id="UP000325313"/>
    </source>
</evidence>
<dbReference type="GO" id="GO:0030692">
    <property type="term" value="C:Noc4p-Nop14p complex"/>
    <property type="evidence" value="ECO:0007669"/>
    <property type="project" value="TreeGrafter"/>
</dbReference>
<feature type="compositionally biased region" description="Acidic residues" evidence="7">
    <location>
        <begin position="282"/>
        <end position="291"/>
    </location>
</feature>
<feature type="region of interest" description="Disordered" evidence="7">
    <location>
        <begin position="110"/>
        <end position="133"/>
    </location>
</feature>
<feature type="compositionally biased region" description="Basic and acidic residues" evidence="7">
    <location>
        <begin position="473"/>
        <end position="508"/>
    </location>
</feature>
<feature type="compositionally biased region" description="Acidic residues" evidence="7">
    <location>
        <begin position="509"/>
        <end position="518"/>
    </location>
</feature>
<protein>
    <recommendedName>
        <fullName evidence="10">Nucleolar complex protein 14</fullName>
    </recommendedName>
</protein>
<dbReference type="GO" id="GO:0030490">
    <property type="term" value="P:maturation of SSU-rRNA"/>
    <property type="evidence" value="ECO:0007669"/>
    <property type="project" value="TreeGrafter"/>
</dbReference>
<evidence type="ECO:0000256" key="2">
    <source>
        <dbReference type="ARBA" id="ARBA00007466"/>
    </source>
</evidence>
<feature type="compositionally biased region" description="Polar residues" evidence="7">
    <location>
        <begin position="405"/>
        <end position="417"/>
    </location>
</feature>